<dbReference type="PANTHER" id="PTHR21008">
    <property type="entry name" value="S-ADENOSYLMETHIONINE SENSOR UPSTREAM OF MTORC1-RELATED"/>
    <property type="match status" value="1"/>
</dbReference>
<keyword evidence="4" id="KW-0539">Nucleus</keyword>
<dbReference type="EC" id="2.1.1.-" evidence="4"/>
<protein>
    <recommendedName>
        <fullName evidence="4">25S rRNA adenine-N(1) methyltransferase</fullName>
        <ecNumber evidence="4">2.1.1.-</ecNumber>
    </recommendedName>
</protein>
<sequence>MAEEDGQGTPKTSKKAKREPLRRPRGKRGGIKNRKDKSSTSAKVTGEKPTKAKTTAMHATQIALFHTLEKKLAQTQDEKERAVILQQQEALGGLQAYQDASLFGGDKQRGGETGKWCAQQLMEIRGKEKLRLLDVGALSGTAYDKYDWIDTISIDINPRNDHVLRYDFFDYPTPTKSNGENFDVVALSLVVNFVGDLADRGRMLLHAHKYLPDDKRGLLFLVLPLACVQNSRYCDHARLRAILASCGWGNVVRQHDSARLTHWLCEETSKKWDGKVWKKEEIKKGVSLNNFCIIVR</sequence>
<keyword evidence="3 4" id="KW-0949">S-adenosyl-L-methionine</keyword>
<dbReference type="InterPro" id="IPR021867">
    <property type="entry name" value="Bmt2/SAMTOR"/>
</dbReference>
<comment type="similarity">
    <text evidence="4">Belongs to the BMT2 family.</text>
</comment>
<evidence type="ECO:0000313" key="7">
    <source>
        <dbReference type="Proteomes" id="UP000245771"/>
    </source>
</evidence>
<keyword evidence="1 4" id="KW-0489">Methyltransferase</keyword>
<evidence type="ECO:0000256" key="5">
    <source>
        <dbReference type="SAM" id="MobiDB-lite"/>
    </source>
</evidence>
<dbReference type="EMBL" id="KZ819605">
    <property type="protein sequence ID" value="PWN32971.1"/>
    <property type="molecule type" value="Genomic_DNA"/>
</dbReference>
<proteinExistence type="inferred from homology"/>
<keyword evidence="7" id="KW-1185">Reference proteome</keyword>
<feature type="binding site" evidence="4">
    <location>
        <position position="136"/>
    </location>
    <ligand>
        <name>S-adenosyl-L-methionine</name>
        <dbReference type="ChEBI" id="CHEBI:59789"/>
    </ligand>
</feature>
<dbReference type="InterPro" id="IPR029063">
    <property type="entry name" value="SAM-dependent_MTases_sf"/>
</dbReference>
<dbReference type="GeneID" id="37022329"/>
<dbReference type="OrthoDB" id="5954793at2759"/>
<dbReference type="PANTHER" id="PTHR21008:SF1">
    <property type="entry name" value="25S RRNA (ADENINE(2142)-N(1))-METHYLTRANSFERASE"/>
    <property type="match status" value="1"/>
</dbReference>
<evidence type="ECO:0000256" key="1">
    <source>
        <dbReference type="ARBA" id="ARBA00022603"/>
    </source>
</evidence>
<name>A0A316V930_9BASI</name>
<evidence type="ECO:0000256" key="4">
    <source>
        <dbReference type="HAMAP-Rule" id="MF_03044"/>
    </source>
</evidence>
<dbReference type="AlphaFoldDB" id="A0A316V930"/>
<evidence type="ECO:0000256" key="3">
    <source>
        <dbReference type="ARBA" id="ARBA00022691"/>
    </source>
</evidence>
<dbReference type="STRING" id="1280837.A0A316V930"/>
<dbReference type="GO" id="GO:0016433">
    <property type="term" value="F:rRNA (adenine) methyltransferase activity"/>
    <property type="evidence" value="ECO:0007669"/>
    <property type="project" value="UniProtKB-UniRule"/>
</dbReference>
<dbReference type="SUPFAM" id="SSF53335">
    <property type="entry name" value="S-adenosyl-L-methionine-dependent methyltransferases"/>
    <property type="match status" value="1"/>
</dbReference>
<dbReference type="Pfam" id="PF11968">
    <property type="entry name" value="Bmt2"/>
    <property type="match status" value="1"/>
</dbReference>
<dbReference type="RefSeq" id="XP_025353273.1">
    <property type="nucleotide sequence ID" value="XM_025500548.1"/>
</dbReference>
<accession>A0A316V930</accession>
<feature type="region of interest" description="Disordered" evidence="5">
    <location>
        <begin position="1"/>
        <end position="54"/>
    </location>
</feature>
<feature type="binding site" evidence="4">
    <location>
        <position position="155"/>
    </location>
    <ligand>
        <name>S-adenosyl-L-methionine</name>
        <dbReference type="ChEBI" id="CHEBI:59789"/>
    </ligand>
</feature>
<comment type="function">
    <text evidence="4">S-adenosyl-L-methionine-dependent methyltransferase that specifically methylates the N(1) position of an adenine present in helix 65 in 25S rRNA.</text>
</comment>
<comment type="subcellular location">
    <subcellularLocation>
        <location evidence="4">Nucleus</location>
        <location evidence="4">Nucleolus</location>
    </subcellularLocation>
</comment>
<dbReference type="FunCoup" id="A0A316V930">
    <property type="interactions" value="59"/>
</dbReference>
<gene>
    <name evidence="6" type="ORF">FA14DRAFT_174617</name>
</gene>
<evidence type="ECO:0000313" key="6">
    <source>
        <dbReference type="EMBL" id="PWN32971.1"/>
    </source>
</evidence>
<feature type="compositionally biased region" description="Basic residues" evidence="5">
    <location>
        <begin position="23"/>
        <end position="35"/>
    </location>
</feature>
<dbReference type="GO" id="GO:0005730">
    <property type="term" value="C:nucleolus"/>
    <property type="evidence" value="ECO:0007669"/>
    <property type="project" value="UniProtKB-SubCell"/>
</dbReference>
<dbReference type="InParanoid" id="A0A316V930"/>
<keyword evidence="2 4" id="KW-0808">Transferase</keyword>
<dbReference type="HAMAP" id="MF_03044">
    <property type="entry name" value="BMT2"/>
    <property type="match status" value="1"/>
</dbReference>
<reference evidence="6 7" key="1">
    <citation type="journal article" date="2018" name="Mol. Biol. Evol.">
        <title>Broad Genomic Sampling Reveals a Smut Pathogenic Ancestry of the Fungal Clade Ustilaginomycotina.</title>
        <authorList>
            <person name="Kijpornyongpan T."/>
            <person name="Mondo S.J."/>
            <person name="Barry K."/>
            <person name="Sandor L."/>
            <person name="Lee J."/>
            <person name="Lipzen A."/>
            <person name="Pangilinan J."/>
            <person name="LaButti K."/>
            <person name="Hainaut M."/>
            <person name="Henrissat B."/>
            <person name="Grigoriev I.V."/>
            <person name="Spatafora J.W."/>
            <person name="Aime M.C."/>
        </authorList>
    </citation>
    <scope>NUCLEOTIDE SEQUENCE [LARGE SCALE GENOMIC DNA]</scope>
    <source>
        <strain evidence="6 7">MCA 3882</strain>
    </source>
</reference>
<evidence type="ECO:0000256" key="2">
    <source>
        <dbReference type="ARBA" id="ARBA00022679"/>
    </source>
</evidence>
<organism evidence="6 7">
    <name type="scientific">Meira miltonrushii</name>
    <dbReference type="NCBI Taxonomy" id="1280837"/>
    <lineage>
        <taxon>Eukaryota</taxon>
        <taxon>Fungi</taxon>
        <taxon>Dikarya</taxon>
        <taxon>Basidiomycota</taxon>
        <taxon>Ustilaginomycotina</taxon>
        <taxon>Exobasidiomycetes</taxon>
        <taxon>Exobasidiales</taxon>
        <taxon>Brachybasidiaceae</taxon>
        <taxon>Meira</taxon>
    </lineage>
</organism>
<dbReference type="Proteomes" id="UP000245771">
    <property type="component" value="Unassembled WGS sequence"/>
</dbReference>